<evidence type="ECO:0000313" key="2">
    <source>
        <dbReference type="EMBL" id="KAJ4316727.1"/>
    </source>
</evidence>
<feature type="region of interest" description="Disordered" evidence="1">
    <location>
        <begin position="198"/>
        <end position="221"/>
    </location>
</feature>
<evidence type="ECO:0000256" key="1">
    <source>
        <dbReference type="SAM" id="MobiDB-lite"/>
    </source>
</evidence>
<dbReference type="Proteomes" id="UP001140502">
    <property type="component" value="Unassembled WGS sequence"/>
</dbReference>
<reference evidence="2" key="1">
    <citation type="submission" date="2022-10" db="EMBL/GenBank/DDBJ databases">
        <title>Tapping the CABI collections for fungal endophytes: first genome assemblies for Collariella, Neodidymelliopsis, Ascochyta clinopodiicola, Didymella pomorum, Didymosphaeria variabile, Neocosmospora piperis and Neocucurbitaria cava.</title>
        <authorList>
            <person name="Hill R."/>
        </authorList>
    </citation>
    <scope>NUCLEOTIDE SEQUENCE</scope>
    <source>
        <strain evidence="2">IMI 366586</strain>
    </source>
</reference>
<feature type="compositionally biased region" description="Low complexity" evidence="1">
    <location>
        <begin position="1"/>
        <end position="15"/>
    </location>
</feature>
<dbReference type="EMBL" id="JAPEUR010000175">
    <property type="protein sequence ID" value="KAJ4316727.1"/>
    <property type="molecule type" value="Genomic_DNA"/>
</dbReference>
<sequence>MDSTSSPGSIDSTSTAPTPASKVTYTTAGTPYNPNTLPLQPPVRRCRMLKWTAGLHTSGLSLFPKSALASLPVKFVNHSSSSQEYSPLQTSFDQVISPIHDIEHTCVNMSAEVPRLVASATPSPLPSLFSDAARAGLSDGEASDDGENEYELGMDPLLNMTVKSLQNLASYPNPNQKRAQKALFRGTKAAREAYKMYTRSEEPSTPLNRRTGHQEPPQIHVDSPSMLRYSQTETIGYARPQDDGFWNPPGKSYAIQPDTAKPFDAAVGGRTSDKFSSATLASGPGAPRPLSAGPPGHRQYRPSTFKSTFKALQPQASVQDMDEDEDEDVLMITRQILRQAGIDENIHEPKSPLYEQSASLNTAPISVTPQKTMSSTKTFFENLNEERGANQGGLANNNSRTPFERLCSQQLPISTSWNPTPVASTGRYAHNEERDANQGGLANDNSRTPFENPFIQQPLFSGNWNPAPIASTGRYEDISRANKLQKRREMVERAWYAGTHFMKATTEELERDTQFPRPKCKFGAVGDGRPIKKGGEQRSTEPEKIEHLSVAELAGPLLDMAYVKVKQFKEDEVQKKNAREASVV</sequence>
<comment type="caution">
    <text evidence="2">The sequence shown here is derived from an EMBL/GenBank/DDBJ whole genome shotgun (WGS) entry which is preliminary data.</text>
</comment>
<feature type="region of interest" description="Disordered" evidence="1">
    <location>
        <begin position="508"/>
        <end position="544"/>
    </location>
</feature>
<keyword evidence="3" id="KW-1185">Reference proteome</keyword>
<feature type="compositionally biased region" description="Basic and acidic residues" evidence="1">
    <location>
        <begin position="529"/>
        <end position="544"/>
    </location>
</feature>
<protein>
    <submittedName>
        <fullName evidence="2">Uncharacterized protein</fullName>
    </submittedName>
</protein>
<feature type="compositionally biased region" description="Polar residues" evidence="1">
    <location>
        <begin position="16"/>
        <end position="38"/>
    </location>
</feature>
<dbReference type="AlphaFoldDB" id="A0A9W9BN33"/>
<organism evidence="2 3">
    <name type="scientific">Fusarium piperis</name>
    <dbReference type="NCBI Taxonomy" id="1435070"/>
    <lineage>
        <taxon>Eukaryota</taxon>
        <taxon>Fungi</taxon>
        <taxon>Dikarya</taxon>
        <taxon>Ascomycota</taxon>
        <taxon>Pezizomycotina</taxon>
        <taxon>Sordariomycetes</taxon>
        <taxon>Hypocreomycetidae</taxon>
        <taxon>Hypocreales</taxon>
        <taxon>Nectriaceae</taxon>
        <taxon>Fusarium</taxon>
        <taxon>Fusarium solani species complex</taxon>
    </lineage>
</organism>
<name>A0A9W9BN33_9HYPO</name>
<gene>
    <name evidence="2" type="ORF">N0V84_007721</name>
</gene>
<feature type="region of interest" description="Disordered" evidence="1">
    <location>
        <begin position="262"/>
        <end position="298"/>
    </location>
</feature>
<feature type="region of interest" description="Disordered" evidence="1">
    <location>
        <begin position="1"/>
        <end position="39"/>
    </location>
</feature>
<dbReference type="OrthoDB" id="4588713at2759"/>
<accession>A0A9W9BN33</accession>
<proteinExistence type="predicted"/>
<evidence type="ECO:0000313" key="3">
    <source>
        <dbReference type="Proteomes" id="UP001140502"/>
    </source>
</evidence>